<gene>
    <name evidence="2" type="ORF">B4O97_17735</name>
</gene>
<proteinExistence type="predicted"/>
<keyword evidence="3" id="KW-1185">Reference proteome</keyword>
<sequence length="191" mass="21224">MKDYDYSFIPADAYTDADRDAITGLWLSVWPDHSREYYGEKMARTAEISGELPAGYPVFRVKDAAVAAALIFPREIRTPRGSLTLMALSGVCVRSDLRGQGLGAGVVRKAFSFVGQGLYRVSLFQTSYRVAPFYESLGCRRVDNPFINSLTPDKADPEALRRSVFWDDVVMIYPAGFDWPAGQIDLCGPAY</sequence>
<reference evidence="2 3" key="1">
    <citation type="submission" date="2017-03" db="EMBL/GenBank/DDBJ databases">
        <title>Draft Genome sequence of Marispirochaeta sp. strain JC444.</title>
        <authorList>
            <person name="Shivani Y."/>
            <person name="Subhash Y."/>
            <person name="Sasikala C."/>
            <person name="Ramana C."/>
        </authorList>
    </citation>
    <scope>NUCLEOTIDE SEQUENCE [LARGE SCALE GENOMIC DNA]</scope>
    <source>
        <strain evidence="2 3">JC444</strain>
    </source>
</reference>
<organism evidence="2 3">
    <name type="scientific">Marispirochaeta aestuarii</name>
    <dbReference type="NCBI Taxonomy" id="1963862"/>
    <lineage>
        <taxon>Bacteria</taxon>
        <taxon>Pseudomonadati</taxon>
        <taxon>Spirochaetota</taxon>
        <taxon>Spirochaetia</taxon>
        <taxon>Spirochaetales</taxon>
        <taxon>Spirochaetaceae</taxon>
        <taxon>Marispirochaeta</taxon>
    </lineage>
</organism>
<accession>A0A1Y1RTI2</accession>
<comment type="caution">
    <text evidence="2">The sequence shown here is derived from an EMBL/GenBank/DDBJ whole genome shotgun (WGS) entry which is preliminary data.</text>
</comment>
<dbReference type="AlphaFoldDB" id="A0A1Y1RTI2"/>
<evidence type="ECO:0000259" key="1">
    <source>
        <dbReference type="PROSITE" id="PS51186"/>
    </source>
</evidence>
<dbReference type="Proteomes" id="UP000192343">
    <property type="component" value="Unassembled WGS sequence"/>
</dbReference>
<dbReference type="Pfam" id="PF00583">
    <property type="entry name" value="Acetyltransf_1"/>
    <property type="match status" value="1"/>
</dbReference>
<dbReference type="OrthoDB" id="1551121at2"/>
<dbReference type="InterPro" id="IPR016181">
    <property type="entry name" value="Acyl_CoA_acyltransferase"/>
</dbReference>
<dbReference type="RefSeq" id="WP_083052856.1">
    <property type="nucleotide sequence ID" value="NZ_CAXXQO010000003.1"/>
</dbReference>
<protein>
    <recommendedName>
        <fullName evidence="1">N-acetyltransferase domain-containing protein</fullName>
    </recommendedName>
</protein>
<name>A0A1Y1RTI2_9SPIO</name>
<dbReference type="InterPro" id="IPR000182">
    <property type="entry name" value="GNAT_dom"/>
</dbReference>
<dbReference type="SUPFAM" id="SSF55729">
    <property type="entry name" value="Acyl-CoA N-acyltransferases (Nat)"/>
    <property type="match status" value="1"/>
</dbReference>
<evidence type="ECO:0000313" key="2">
    <source>
        <dbReference type="EMBL" id="ORC30746.1"/>
    </source>
</evidence>
<dbReference type="EMBL" id="MWQY01000028">
    <property type="protein sequence ID" value="ORC30746.1"/>
    <property type="molecule type" value="Genomic_DNA"/>
</dbReference>
<evidence type="ECO:0000313" key="3">
    <source>
        <dbReference type="Proteomes" id="UP000192343"/>
    </source>
</evidence>
<dbReference type="STRING" id="1963862.B4O97_17735"/>
<dbReference type="GO" id="GO:0016747">
    <property type="term" value="F:acyltransferase activity, transferring groups other than amino-acyl groups"/>
    <property type="evidence" value="ECO:0007669"/>
    <property type="project" value="InterPro"/>
</dbReference>
<feature type="domain" description="N-acetyltransferase" evidence="1">
    <location>
        <begin position="9"/>
        <end position="176"/>
    </location>
</feature>
<dbReference type="PROSITE" id="PS51186">
    <property type="entry name" value="GNAT"/>
    <property type="match status" value="1"/>
</dbReference>
<dbReference type="Gene3D" id="3.40.630.30">
    <property type="match status" value="1"/>
</dbReference>